<feature type="coiled-coil region" evidence="5">
    <location>
        <begin position="613"/>
        <end position="647"/>
    </location>
</feature>
<dbReference type="Gene3D" id="1.10.220.60">
    <property type="entry name" value="GRIP domain"/>
    <property type="match status" value="1"/>
</dbReference>
<dbReference type="Pfam" id="PF16704">
    <property type="entry name" value="Rab_bind"/>
    <property type="match status" value="1"/>
</dbReference>
<feature type="coiled-coil region" evidence="5">
    <location>
        <begin position="1637"/>
        <end position="1664"/>
    </location>
</feature>
<dbReference type="InterPro" id="IPR000237">
    <property type="entry name" value="GRIP_dom"/>
</dbReference>
<dbReference type="Proteomes" id="UP000008143">
    <property type="component" value="Chromosome 2"/>
</dbReference>
<dbReference type="Xenbase" id="XB-GENE-5886610">
    <property type="gene designation" value="gcc2"/>
</dbReference>
<feature type="coiled-coil region" evidence="5">
    <location>
        <begin position="1132"/>
        <end position="1281"/>
    </location>
</feature>
<feature type="coiled-coil region" evidence="5">
    <location>
        <begin position="1762"/>
        <end position="1796"/>
    </location>
</feature>
<feature type="coiled-coil region" evidence="5">
    <location>
        <begin position="671"/>
        <end position="889"/>
    </location>
</feature>
<feature type="region of interest" description="Disordered" evidence="6">
    <location>
        <begin position="1"/>
        <end position="23"/>
    </location>
</feature>
<dbReference type="AGR" id="Xenbase:XB-GENE-5886610"/>
<feature type="coiled-coil region" evidence="5">
    <location>
        <begin position="1530"/>
        <end position="1596"/>
    </location>
</feature>
<dbReference type="OrthoDB" id="1926336at2759"/>
<evidence type="ECO:0000256" key="3">
    <source>
        <dbReference type="ARBA" id="ARBA00022553"/>
    </source>
</evidence>
<evidence type="ECO:0000313" key="10">
    <source>
        <dbReference type="RefSeq" id="XP_002937710.3"/>
    </source>
</evidence>
<keyword evidence="3" id="KW-0597">Phosphoprotein</keyword>
<name>A0A6I8SRG4_XENTR</name>
<comment type="subcellular location">
    <subcellularLocation>
        <location evidence="1">Cytoplasm</location>
    </subcellularLocation>
</comment>
<accession>A0A6I8SRG4</accession>
<feature type="coiled-coil region" evidence="5">
    <location>
        <begin position="351"/>
        <end position="410"/>
    </location>
</feature>
<dbReference type="GeneID" id="100158612"/>
<evidence type="ECO:0000256" key="4">
    <source>
        <dbReference type="ARBA" id="ARBA00023054"/>
    </source>
</evidence>
<protein>
    <submittedName>
        <fullName evidence="8">GRIP and coiled-coil domain-containing 2</fullName>
    </submittedName>
    <submittedName>
        <fullName evidence="10">GRIP and coiled-coil domain-containing protein 2</fullName>
    </submittedName>
</protein>
<evidence type="ECO:0000259" key="7">
    <source>
        <dbReference type="PROSITE" id="PS50913"/>
    </source>
</evidence>
<dbReference type="GO" id="GO:0034499">
    <property type="term" value="P:late endosome to Golgi transport"/>
    <property type="evidence" value="ECO:0000318"/>
    <property type="project" value="GO_Central"/>
</dbReference>
<evidence type="ECO:0000313" key="8">
    <source>
        <dbReference type="Ensembl" id="ENSXETP00000100434"/>
    </source>
</evidence>
<reference evidence="8" key="1">
    <citation type="journal article" date="2010" name="Science">
        <title>The genome of the Western clawed frog Xenopus tropicalis.</title>
        <authorList>
            <person name="Hellsten U."/>
            <person name="Harland R.M."/>
            <person name="Gilchrist M.J."/>
            <person name="Hendrix D."/>
            <person name="Jurka J."/>
            <person name="Kapitonov V."/>
            <person name="Ovcharenko I."/>
            <person name="Putnam N.H."/>
            <person name="Shu S."/>
            <person name="Taher L."/>
            <person name="Blitz I.L."/>
            <person name="Blumberg B."/>
            <person name="Dichmann D.S."/>
            <person name="Dubchak I."/>
            <person name="Amaya E."/>
            <person name="Detter J.C."/>
            <person name="Fletcher R."/>
            <person name="Gerhard D.S."/>
            <person name="Goodstein D."/>
            <person name="Graves T."/>
            <person name="Grigoriev I.V."/>
            <person name="Grimwood J."/>
            <person name="Kawashima T."/>
            <person name="Lindquist E."/>
            <person name="Lucas S.M."/>
            <person name="Mead P.E."/>
            <person name="Mitros T."/>
            <person name="Ogino H."/>
            <person name="Ohta Y."/>
            <person name="Poliakov A.V."/>
            <person name="Pollet N."/>
            <person name="Robert J."/>
            <person name="Salamov A."/>
            <person name="Sater A.K."/>
            <person name="Schmutz J."/>
            <person name="Terry A."/>
            <person name="Vize P.D."/>
            <person name="Warren W.C."/>
            <person name="Wells D."/>
            <person name="Wills A."/>
            <person name="Wilson R.K."/>
            <person name="Zimmerman L.B."/>
            <person name="Zorn A.M."/>
            <person name="Grainger R."/>
            <person name="Grammer T."/>
            <person name="Khokha M.K."/>
            <person name="Richardson P.M."/>
            <person name="Rokhsar D.S."/>
        </authorList>
    </citation>
    <scope>NUCLEOTIDE SEQUENCE [LARGE SCALE GENOMIC DNA]</scope>
    <source>
        <strain evidence="8">Nigerian</strain>
    </source>
</reference>
<evidence type="ECO:0000313" key="9">
    <source>
        <dbReference type="Proteomes" id="UP000008143"/>
    </source>
</evidence>
<dbReference type="GO" id="GO:0005794">
    <property type="term" value="C:Golgi apparatus"/>
    <property type="evidence" value="ECO:0000318"/>
    <property type="project" value="GO_Central"/>
</dbReference>
<keyword evidence="4 5" id="KW-0175">Coiled coil</keyword>
<gene>
    <name evidence="8 10 11" type="primary">gcc2</name>
</gene>
<organism evidence="8">
    <name type="scientific">Xenopus tropicalis</name>
    <name type="common">Western clawed frog</name>
    <name type="synonym">Silurana tropicalis</name>
    <dbReference type="NCBI Taxonomy" id="8364"/>
    <lineage>
        <taxon>Eukaryota</taxon>
        <taxon>Metazoa</taxon>
        <taxon>Chordata</taxon>
        <taxon>Craniata</taxon>
        <taxon>Vertebrata</taxon>
        <taxon>Euteleostomi</taxon>
        <taxon>Amphibia</taxon>
        <taxon>Batrachia</taxon>
        <taxon>Anura</taxon>
        <taxon>Pipoidea</taxon>
        <taxon>Pipidae</taxon>
        <taxon>Xenopodinae</taxon>
        <taxon>Xenopus</taxon>
        <taxon>Silurana</taxon>
    </lineage>
</organism>
<dbReference type="Ensembl" id="ENSXETT00000068478">
    <property type="protein sequence ID" value="ENSXETP00000100434"/>
    <property type="gene ID" value="ENSXETG00000010397"/>
</dbReference>
<dbReference type="PROSITE" id="PS50913">
    <property type="entry name" value="GRIP"/>
    <property type="match status" value="1"/>
</dbReference>
<dbReference type="PANTHER" id="PTHR18902">
    <property type="entry name" value="NUCLEAR MITOTIC APPARATUS PROTEIN 1-RELATED"/>
    <property type="match status" value="1"/>
</dbReference>
<dbReference type="InterPro" id="IPR051841">
    <property type="entry name" value="MT-Golgi_org_protein"/>
</dbReference>
<evidence type="ECO:0000256" key="5">
    <source>
        <dbReference type="SAM" id="Coils"/>
    </source>
</evidence>
<evidence type="ECO:0000256" key="1">
    <source>
        <dbReference type="ARBA" id="ARBA00004496"/>
    </source>
</evidence>
<reference evidence="10" key="3">
    <citation type="submission" date="2025-04" db="UniProtKB">
        <authorList>
            <consortium name="RefSeq"/>
        </authorList>
    </citation>
    <scope>IDENTIFICATION</scope>
    <source>
        <strain evidence="10">Nigerian</strain>
        <tissue evidence="10">Liver and blood</tissue>
    </source>
</reference>
<feature type="coiled-coil region" evidence="5">
    <location>
        <begin position="1307"/>
        <end position="1417"/>
    </location>
</feature>
<dbReference type="KEGG" id="xtr:100158612"/>
<feature type="coiled-coil region" evidence="5">
    <location>
        <begin position="448"/>
        <end position="539"/>
    </location>
</feature>
<feature type="coiled-coil region" evidence="5">
    <location>
        <begin position="1446"/>
        <end position="1498"/>
    </location>
</feature>
<feature type="domain" description="GRIP" evidence="7">
    <location>
        <begin position="1792"/>
        <end position="1842"/>
    </location>
</feature>
<feature type="coiled-coil region" evidence="5">
    <location>
        <begin position="34"/>
        <end position="301"/>
    </location>
</feature>
<evidence type="ECO:0000256" key="2">
    <source>
        <dbReference type="ARBA" id="ARBA00022490"/>
    </source>
</evidence>
<evidence type="ECO:0000256" key="6">
    <source>
        <dbReference type="SAM" id="MobiDB-lite"/>
    </source>
</evidence>
<feature type="coiled-coil region" evidence="5">
    <location>
        <begin position="958"/>
        <end position="1084"/>
    </location>
</feature>
<dbReference type="InterPro" id="IPR032023">
    <property type="entry name" value="GCC2_Rab_bind"/>
</dbReference>
<dbReference type="Pfam" id="PF01465">
    <property type="entry name" value="GRIP"/>
    <property type="match status" value="1"/>
</dbReference>
<dbReference type="FunFam" id="1.10.220.60:FF:000003">
    <property type="entry name" value="GRIP and coiled-coil domain-containing protein 2"/>
    <property type="match status" value="1"/>
</dbReference>
<dbReference type="CTD" id="9648"/>
<dbReference type="Reactome" id="R-XTR-6811440">
    <property type="pathway name" value="Retrograde transport at the Trans-Golgi-Network"/>
</dbReference>
<keyword evidence="2" id="KW-0963">Cytoplasm</keyword>
<reference evidence="8" key="2">
    <citation type="submission" date="2020-05" db="UniProtKB">
        <authorList>
            <consortium name="Ensembl"/>
        </authorList>
    </citation>
    <scope>IDENTIFICATION</scope>
</reference>
<dbReference type="OMA" id="TEANHFE"/>
<dbReference type="PANTHER" id="PTHR18902:SF25">
    <property type="entry name" value="GRIP AND COILED-COIL DOMAIN-CONTAINING PROTEIN 2"/>
    <property type="match status" value="1"/>
</dbReference>
<proteinExistence type="predicted"/>
<keyword evidence="9" id="KW-1185">Reference proteome</keyword>
<sequence length="1867" mass="216110">MEDTGQDGVLSPATPGPAKSKLDTLPKEELIKFAKKQMVMIQKLKTKCTDLEKEIEGLKSKPTTEGVDDVVQALTDRLDSVLLEKAETQQQLVKLKKEYAKIKVESEDAARKASELQSNYEQSSSCLSEKIEKMQDEINQNQTKHKEEVEALKRELKEAYYKLELQGNQEGEIKKLQVDVEQMRSSYEEQISNLQRGLDAVIEEKNQEIGNLNNSQLLVHEQHQHEIRNLNEELHKLRNVHQDKVLDLKSQLESSAIEYVKQKESMQELLNQYREKENMLLEEMETNNKKHALEVKHLKEKLEEKSMVPEAQVVVPEVIDDKVLILENLLTDLESQQSIVQEELTYTNNVKEKLEIELKNIKSEYFHEREELEFKINELQLAIEDYNGLIEKLKCELRIAKEDFEKSEKQNSVDIQAMKEQHIKEITDLKQSITSQFENEKYSFDHEIQLLKEQNDRLHKEKSEAVRSYENLRETLVSLQEELGDSAGKISREFEAMKQQQAIDVHELQQKLRVAYKDKNDLLETVNRLKAEVDLLSGKQAECEELQLQITTLHHKNEEVVASLHRQDEMLKDMEIKMGQTTIQNEEVFSTIKSSTEQICKLQEICNNEKSRALSLQKETEEQANLIAELTQKIDKLTEKLSGSENFSAELKLQLESLLLERESNASYDEMLNLKEEKEMLSKDFERLMAEHSSCLMLQENIKNMNDLQEKLTNAYNEKNVLLETVNNLQEEAKVLLSRQTECEELQLQIENLQEKNEEVMTLLHQKCELLKEMEEKLGQAKMQNSDVSCAYQSSGEEINKLQDMCKSEQDKNSCLQKEFDDQEQLIANLKQNIEELTEKLQDSIKRNDYAGNERDNLQQQVESLQMCKKDLETECQKCQNEVLNVSKEKDVLRRDFDRLLSEHSECFSLRQELEELRMKFQLVAEDKEQVTKFLESEQHQIEAVKCQLIVLRETLSIDDAEQDIIHMLQSINEAMSQINEEKQNMILQRDEKSVELERLQEKSESQSAELRAILNDYSTEKVLLKEQLDETIRDKETLLNDLVEMKNALEKLKLQNQDLVTDLEKLTADLETVKKEKAEMLVQLNQEGQMDLQSLIESKESNMNALTLELTSVKDSLSKSKALEFEQQAHISELETKIANLEKHSKQTEEKCNKIKAVAVKAKKELDSCKKENQSIKAELEKNRSERDQFTSSMKDLVQSAEGYQNLLREYDRQVELLEVEKERSKNVEHQLAELAKQIQASTLEKEKLSLANEDLVAHMETMQTNNKLYESQILELQKAKFAVDKELEAEKLVKEQKIKDHSLSLSQVQDLQNQLQKEKKQLQKTAQELELVRRDAQKSTLMDMEIADYERLVKDLNQKISIKSSQLEDLEQELQIQKQKQEMLQEEISSLQATVEQHEERSTKMKQLLVRTKKELADAKHAESDQLILQASLKGELEASLQQVEAFKIQVAELTSDKHKVQEQLRALAEQQQRAAGTYQQKLSTLQEECAAAKAEQVSVTSEFESYKVRVHNVLKQQKNKSTSQAEHEVYKQEKEHLQSMVDQLKAKLQETQHNLQINAIELQSLQSEHDTLLERHNKLLQETVTKEAELREKLCSVQSEYTVLKTDHSQVVSQLSAQNEALQNSFSDQVRRLQDDQRKTVETLQQQLSKVEAQLFQMKSESNVASSHQPLKGLRERRPVDLPLLDMYSVAREEGEGMETTDTESVSSASTHIASFEQLLSSAEAKNDPPQWHPELSKEELTQKLNTTSKSVDHMSGLLRETEATNAMLMEQITLLKNEVRRLERNQEREKSVANLEYLKNVLLQFIFLKAGSERQRLLPVIDTMLQLSPDEKGKLHAIAHGEEDAGSRPAGWSSYLHSWSGLR</sequence>
<evidence type="ECO:0000313" key="11">
    <source>
        <dbReference type="Xenbase" id="XB-GENE-5886610"/>
    </source>
</evidence>
<dbReference type="Gene3D" id="1.20.5.110">
    <property type="match status" value="1"/>
</dbReference>
<dbReference type="SMART" id="SM00755">
    <property type="entry name" value="Grip"/>
    <property type="match status" value="1"/>
</dbReference>
<dbReference type="RefSeq" id="XP_002937710.3">
    <property type="nucleotide sequence ID" value="XM_002937664.5"/>
</dbReference>
<dbReference type="GeneTree" id="ENSGT00950000183078"/>
<dbReference type="Bgee" id="ENSXETG00000010397">
    <property type="expression patterns" value="Expressed in ovary and 14 other cell types or tissues"/>
</dbReference>